<dbReference type="PROSITE" id="PS50089">
    <property type="entry name" value="ZF_RING_2"/>
    <property type="match status" value="1"/>
</dbReference>
<organism evidence="9">
    <name type="scientific">Zea mays</name>
    <name type="common">Maize</name>
    <dbReference type="NCBI Taxonomy" id="4577"/>
    <lineage>
        <taxon>Eukaryota</taxon>
        <taxon>Viridiplantae</taxon>
        <taxon>Streptophyta</taxon>
        <taxon>Embryophyta</taxon>
        <taxon>Tracheophyta</taxon>
        <taxon>Spermatophyta</taxon>
        <taxon>Magnoliopsida</taxon>
        <taxon>Liliopsida</taxon>
        <taxon>Poales</taxon>
        <taxon>Poaceae</taxon>
        <taxon>PACMAD clade</taxon>
        <taxon>Panicoideae</taxon>
        <taxon>Andropogonodae</taxon>
        <taxon>Andropogoneae</taxon>
        <taxon>Tripsacinae</taxon>
        <taxon>Zea</taxon>
    </lineage>
</organism>
<evidence type="ECO:0000256" key="5">
    <source>
        <dbReference type="ARBA" id="ARBA00022801"/>
    </source>
</evidence>
<dbReference type="PANTHER" id="PTHR45626:SF12">
    <property type="entry name" value="DNA REPAIR PROTEIN RAD16"/>
    <property type="match status" value="1"/>
</dbReference>
<dbReference type="Gene3D" id="3.30.40.10">
    <property type="entry name" value="Zinc/RING finger domain, C3HC4 (zinc finger)"/>
    <property type="match status" value="1"/>
</dbReference>
<dbReference type="ExpressionAtlas" id="A0A1D6KUA1">
    <property type="expression patterns" value="baseline and differential"/>
</dbReference>
<evidence type="ECO:0000256" key="8">
    <source>
        <dbReference type="ARBA" id="ARBA00022840"/>
    </source>
</evidence>
<evidence type="ECO:0000256" key="3">
    <source>
        <dbReference type="ARBA" id="ARBA00022741"/>
    </source>
</evidence>
<sequence length="361" mass="41110">MNYSFFLFVQAHFIKDRRCNTARAVFALELECKWALSGTPLQNRVGELYSLIRFLQIFPYSYYFCKDCSCEILDTSMKKQCDCGHSSVRHFCWWNKYISTPIQYGSTSFEGKRAMTLLKEKVLKGIVLRRTKKGRAADLALPPKIVTLRRDSFDKNEMEFYEALYTQSVTQFDAYVDAGTLLNNYAHIFDLLTRLRQAIDHPYLVAYSKTAGHPKGMKNEGNESMESQCVICHNLAEDVVISNLLLEKQLRIVTSCDHAFCKTCLIDYSAALGNVSCPSCSIPLTVDLTTQNSVGKVTRSVKGRKCLGILSRLPSLVDFKTSTKIDALVNQTAWCRILLYFSMLICIMMPHFYAHGVNEEN</sequence>
<dbReference type="InterPro" id="IPR000330">
    <property type="entry name" value="SNF2_N"/>
</dbReference>
<accession>A0A1D6KUA1</accession>
<keyword evidence="6 9" id="KW-0347">Helicase</keyword>
<dbReference type="GO" id="GO:0005524">
    <property type="term" value="F:ATP binding"/>
    <property type="evidence" value="ECO:0007669"/>
    <property type="project" value="UniProtKB-KW"/>
</dbReference>
<dbReference type="InterPro" id="IPR027417">
    <property type="entry name" value="P-loop_NTPase"/>
</dbReference>
<keyword evidence="7" id="KW-0862">Zinc</keyword>
<dbReference type="InterPro" id="IPR001841">
    <property type="entry name" value="Znf_RING"/>
</dbReference>
<evidence type="ECO:0000256" key="4">
    <source>
        <dbReference type="ARBA" id="ARBA00022771"/>
    </source>
</evidence>
<dbReference type="SUPFAM" id="SSF52540">
    <property type="entry name" value="P-loop containing nucleoside triphosphate hydrolases"/>
    <property type="match status" value="2"/>
</dbReference>
<evidence type="ECO:0000256" key="1">
    <source>
        <dbReference type="ARBA" id="ARBA00008438"/>
    </source>
</evidence>
<keyword evidence="4" id="KW-0863">Zinc-finger</keyword>
<gene>
    <name evidence="9" type="ORF">ZEAMMB73_Zm00001d032827</name>
</gene>
<dbReference type="SUPFAM" id="SSF57850">
    <property type="entry name" value="RING/U-box"/>
    <property type="match status" value="1"/>
</dbReference>
<keyword evidence="8" id="KW-0067">ATP-binding</keyword>
<name>A0A1D6KUA1_MAIZE</name>
<dbReference type="GO" id="GO:0004386">
    <property type="term" value="F:helicase activity"/>
    <property type="evidence" value="ECO:0007669"/>
    <property type="project" value="UniProtKB-KW"/>
</dbReference>
<dbReference type="PROSITE" id="PS00518">
    <property type="entry name" value="ZF_RING_1"/>
    <property type="match status" value="1"/>
</dbReference>
<dbReference type="Pfam" id="PF00097">
    <property type="entry name" value="zf-C3HC4"/>
    <property type="match status" value="1"/>
</dbReference>
<dbReference type="GO" id="GO:0008270">
    <property type="term" value="F:zinc ion binding"/>
    <property type="evidence" value="ECO:0007669"/>
    <property type="project" value="UniProtKB-KW"/>
</dbReference>
<dbReference type="InterPro" id="IPR017907">
    <property type="entry name" value="Znf_RING_CS"/>
</dbReference>
<dbReference type="InterPro" id="IPR038718">
    <property type="entry name" value="SNF2-like_sf"/>
</dbReference>
<dbReference type="PANTHER" id="PTHR45626">
    <property type="entry name" value="TRANSCRIPTION TERMINATION FACTOR 2-RELATED"/>
    <property type="match status" value="1"/>
</dbReference>
<dbReference type="Gene3D" id="3.40.50.10810">
    <property type="entry name" value="Tandem AAA-ATPase domain"/>
    <property type="match status" value="1"/>
</dbReference>
<dbReference type="Pfam" id="PF00176">
    <property type="entry name" value="SNF2-rel_dom"/>
    <property type="match status" value="1"/>
</dbReference>
<dbReference type="InterPro" id="IPR013083">
    <property type="entry name" value="Znf_RING/FYVE/PHD"/>
</dbReference>
<dbReference type="EMBL" id="CM007647">
    <property type="protein sequence ID" value="ONM06152.1"/>
    <property type="molecule type" value="Genomic_DNA"/>
</dbReference>
<dbReference type="GO" id="GO:0016787">
    <property type="term" value="F:hydrolase activity"/>
    <property type="evidence" value="ECO:0007669"/>
    <property type="project" value="UniProtKB-KW"/>
</dbReference>
<dbReference type="InParanoid" id="A0A1D6KUA1"/>
<dbReference type="InterPro" id="IPR018957">
    <property type="entry name" value="Znf_C3HC4_RING-type"/>
</dbReference>
<dbReference type="SMART" id="SM00184">
    <property type="entry name" value="RING"/>
    <property type="match status" value="1"/>
</dbReference>
<dbReference type="InterPro" id="IPR050628">
    <property type="entry name" value="SNF2_RAD54_helicase_TF"/>
</dbReference>
<dbReference type="STRING" id="4577.A0A1D6KUA1"/>
<comment type="similarity">
    <text evidence="1">Belongs to the SNF2/RAD54 helicase family. RAD16 subfamily.</text>
</comment>
<evidence type="ECO:0000256" key="2">
    <source>
        <dbReference type="ARBA" id="ARBA00022723"/>
    </source>
</evidence>
<keyword evidence="2" id="KW-0479">Metal-binding</keyword>
<dbReference type="AlphaFoldDB" id="A0A1D6KUA1"/>
<proteinExistence type="inferred from homology"/>
<keyword evidence="5" id="KW-0378">Hydrolase</keyword>
<evidence type="ECO:0000256" key="6">
    <source>
        <dbReference type="ARBA" id="ARBA00022806"/>
    </source>
</evidence>
<evidence type="ECO:0000256" key="7">
    <source>
        <dbReference type="ARBA" id="ARBA00022833"/>
    </source>
</evidence>
<reference evidence="9" key="1">
    <citation type="submission" date="2015-12" db="EMBL/GenBank/DDBJ databases">
        <title>Update maize B73 reference genome by single molecule sequencing technologies.</title>
        <authorList>
            <consortium name="Maize Genome Sequencing Project"/>
            <person name="Ware D."/>
        </authorList>
    </citation>
    <scope>NUCLEOTIDE SEQUENCE [LARGE SCALE GENOMIC DNA]</scope>
    <source>
        <tissue evidence="9">Seedling</tissue>
    </source>
</reference>
<keyword evidence="3" id="KW-0547">Nucleotide-binding</keyword>
<protein>
    <submittedName>
        <fullName evidence="9">Helicase protein with RING/U-box domain</fullName>
    </submittedName>
</protein>
<evidence type="ECO:0000313" key="9">
    <source>
        <dbReference type="EMBL" id="ONM06152.1"/>
    </source>
</evidence>